<reference evidence="2 3" key="1">
    <citation type="submission" date="2015-12" db="EMBL/GenBank/DDBJ databases">
        <title>Genome sequence of the marine Rhodobacteraceae strain O3.65, Candidatus Tritonibacter horizontis.</title>
        <authorList>
            <person name="Poehlein A."/>
            <person name="Giebel H.A."/>
            <person name="Voget S."/>
            <person name="Brinkhoff T."/>
        </authorList>
    </citation>
    <scope>NUCLEOTIDE SEQUENCE [LARGE SCALE GENOMIC DNA]</scope>
    <source>
        <strain evidence="2 3">O3.65</strain>
    </source>
</reference>
<dbReference type="AlphaFoldDB" id="A0A132C0W5"/>
<evidence type="ECO:0000313" key="3">
    <source>
        <dbReference type="Proteomes" id="UP000068382"/>
    </source>
</evidence>
<feature type="compositionally biased region" description="Polar residues" evidence="1">
    <location>
        <begin position="8"/>
        <end position="20"/>
    </location>
</feature>
<name>A0A132C0W5_9RHOB</name>
<evidence type="ECO:0000256" key="1">
    <source>
        <dbReference type="SAM" id="MobiDB-lite"/>
    </source>
</evidence>
<keyword evidence="3" id="KW-1185">Reference proteome</keyword>
<feature type="region of interest" description="Disordered" evidence="1">
    <location>
        <begin position="1"/>
        <end position="29"/>
    </location>
</feature>
<dbReference type="EMBL" id="LPUY01000025">
    <property type="protein sequence ID" value="KUP94224.1"/>
    <property type="molecule type" value="Genomic_DNA"/>
</dbReference>
<comment type="caution">
    <text evidence="2">The sequence shown here is derived from an EMBL/GenBank/DDBJ whole genome shotgun (WGS) entry which is preliminary data.</text>
</comment>
<sequence length="29" mass="3131">MHIPGFSDNYSNGTWTVSTGSEDKIRAGC</sequence>
<gene>
    <name evidence="2" type="ORF">TRIHO_09600</name>
</gene>
<protein>
    <submittedName>
        <fullName evidence="2">Uncharacterized protein</fullName>
    </submittedName>
</protein>
<evidence type="ECO:0000313" key="2">
    <source>
        <dbReference type="EMBL" id="KUP94224.1"/>
    </source>
</evidence>
<accession>A0A132C0W5</accession>
<dbReference type="Proteomes" id="UP000068382">
    <property type="component" value="Unassembled WGS sequence"/>
</dbReference>
<proteinExistence type="predicted"/>
<organism evidence="2 3">
    <name type="scientific">Tritonibacter horizontis</name>
    <dbReference type="NCBI Taxonomy" id="1768241"/>
    <lineage>
        <taxon>Bacteria</taxon>
        <taxon>Pseudomonadati</taxon>
        <taxon>Pseudomonadota</taxon>
        <taxon>Alphaproteobacteria</taxon>
        <taxon>Rhodobacterales</taxon>
        <taxon>Paracoccaceae</taxon>
        <taxon>Tritonibacter</taxon>
    </lineage>
</organism>